<dbReference type="EMBL" id="CALNXJ010000050">
    <property type="protein sequence ID" value="CAH3152077.1"/>
    <property type="molecule type" value="Genomic_DNA"/>
</dbReference>
<dbReference type="InterPro" id="IPR000832">
    <property type="entry name" value="GPCR_2_secretin-like"/>
</dbReference>
<protein>
    <submittedName>
        <fullName evidence="12">Uncharacterized protein</fullName>
    </submittedName>
</protein>
<comment type="subcellular location">
    <subcellularLocation>
        <location evidence="1">Membrane</location>
        <topology evidence="1">Multi-pass membrane protein</topology>
    </subcellularLocation>
</comment>
<proteinExistence type="inferred from homology"/>
<keyword evidence="5 9" id="KW-1133">Transmembrane helix</keyword>
<dbReference type="Gene3D" id="2.60.220.50">
    <property type="match status" value="1"/>
</dbReference>
<feature type="transmembrane region" description="Helical" evidence="9">
    <location>
        <begin position="238"/>
        <end position="262"/>
    </location>
</feature>
<dbReference type="Pfam" id="PF00002">
    <property type="entry name" value="7tm_2"/>
    <property type="match status" value="1"/>
</dbReference>
<feature type="transmembrane region" description="Helical" evidence="9">
    <location>
        <begin position="310"/>
        <end position="332"/>
    </location>
</feature>
<feature type="transmembrane region" description="Helical" evidence="9">
    <location>
        <begin position="98"/>
        <end position="117"/>
    </location>
</feature>
<evidence type="ECO:0000256" key="4">
    <source>
        <dbReference type="ARBA" id="ARBA00022729"/>
    </source>
</evidence>
<feature type="domain" description="G-protein coupled receptors family 2 profile 2" evidence="11">
    <location>
        <begin position="92"/>
        <end position="334"/>
    </location>
</feature>
<evidence type="ECO:0000256" key="6">
    <source>
        <dbReference type="ARBA" id="ARBA00023136"/>
    </source>
</evidence>
<evidence type="ECO:0000259" key="10">
    <source>
        <dbReference type="PROSITE" id="PS50221"/>
    </source>
</evidence>
<dbReference type="SMART" id="SM00303">
    <property type="entry name" value="GPS"/>
    <property type="match status" value="1"/>
</dbReference>
<dbReference type="SUPFAM" id="SSF81321">
    <property type="entry name" value="Family A G protein-coupled receptor-like"/>
    <property type="match status" value="1"/>
</dbReference>
<dbReference type="InterPro" id="IPR000203">
    <property type="entry name" value="GPS"/>
</dbReference>
<dbReference type="PANTHER" id="PTHR12011:SF347">
    <property type="entry name" value="FI21270P1-RELATED"/>
    <property type="match status" value="1"/>
</dbReference>
<evidence type="ECO:0000256" key="3">
    <source>
        <dbReference type="ARBA" id="ARBA00022692"/>
    </source>
</evidence>
<evidence type="ECO:0000256" key="9">
    <source>
        <dbReference type="SAM" id="Phobius"/>
    </source>
</evidence>
<dbReference type="AlphaFoldDB" id="A0AAU9XL99"/>
<dbReference type="PRINTS" id="PR00249">
    <property type="entry name" value="GPCRSECRETIN"/>
</dbReference>
<dbReference type="PANTHER" id="PTHR12011">
    <property type="entry name" value="ADHESION G-PROTEIN COUPLED RECEPTOR"/>
    <property type="match status" value="1"/>
</dbReference>
<feature type="domain" description="GAIN-B" evidence="10">
    <location>
        <begin position="1"/>
        <end position="82"/>
    </location>
</feature>
<dbReference type="PROSITE" id="PS50221">
    <property type="entry name" value="GAIN_B"/>
    <property type="match status" value="1"/>
</dbReference>
<feature type="transmembrane region" description="Helical" evidence="9">
    <location>
        <begin position="196"/>
        <end position="218"/>
    </location>
</feature>
<dbReference type="FunFam" id="1.20.1070.10:FF:000058">
    <property type="entry name" value="Adhesion G protein-coupled receptor F5"/>
    <property type="match status" value="1"/>
</dbReference>
<dbReference type="InterPro" id="IPR017983">
    <property type="entry name" value="GPCR_2_secretin-like_CS"/>
</dbReference>
<evidence type="ECO:0000256" key="5">
    <source>
        <dbReference type="ARBA" id="ARBA00022989"/>
    </source>
</evidence>
<keyword evidence="13" id="KW-1185">Reference proteome</keyword>
<evidence type="ECO:0000313" key="12">
    <source>
        <dbReference type="EMBL" id="CAH3152077.1"/>
    </source>
</evidence>
<keyword evidence="4" id="KW-0732">Signal</keyword>
<keyword evidence="7" id="KW-1015">Disulfide bond</keyword>
<evidence type="ECO:0000256" key="8">
    <source>
        <dbReference type="ARBA" id="ARBA00023180"/>
    </source>
</evidence>
<feature type="transmembrane region" description="Helical" evidence="9">
    <location>
        <begin position="283"/>
        <end position="304"/>
    </location>
</feature>
<dbReference type="GO" id="GO:0004930">
    <property type="term" value="F:G protein-coupled receptor activity"/>
    <property type="evidence" value="ECO:0007669"/>
    <property type="project" value="InterPro"/>
</dbReference>
<keyword evidence="8" id="KW-0325">Glycoprotein</keyword>
<dbReference type="InterPro" id="IPR017981">
    <property type="entry name" value="GPCR_2-like_7TM"/>
</dbReference>
<dbReference type="Gene3D" id="1.20.1070.10">
    <property type="entry name" value="Rhodopsin 7-helix transmembrane proteins"/>
    <property type="match status" value="1"/>
</dbReference>
<feature type="transmembrane region" description="Helical" evidence="9">
    <location>
        <begin position="129"/>
        <end position="149"/>
    </location>
</feature>
<dbReference type="InterPro" id="IPR046338">
    <property type="entry name" value="GAIN_dom_sf"/>
</dbReference>
<reference evidence="12 13" key="1">
    <citation type="submission" date="2022-05" db="EMBL/GenBank/DDBJ databases">
        <authorList>
            <consortium name="Genoscope - CEA"/>
            <person name="William W."/>
        </authorList>
    </citation>
    <scope>NUCLEOTIDE SEQUENCE [LARGE SCALE GENOMIC DNA]</scope>
</reference>
<evidence type="ECO:0000256" key="2">
    <source>
        <dbReference type="ARBA" id="ARBA00007343"/>
    </source>
</evidence>
<dbReference type="PROSITE" id="PS50261">
    <property type="entry name" value="G_PROTEIN_RECEP_F2_4"/>
    <property type="match status" value="1"/>
</dbReference>
<dbReference type="InterPro" id="IPR057244">
    <property type="entry name" value="GAIN_B"/>
</dbReference>
<sequence length="382" mass="42456">MAVAMAPNPDKLQENVVLKFRNLDVDKGEKKCMFWSGLSESSEEFSGRGCYVVTSKSNSIETVCSCSHFSHFAVLVTYDSSPGLTAEDETILQIITKVGLGFSITGILLTIIVYSFITDVRKPLSQIRLSLSVSLGAGQIIFLVGIKATENTASCVTAAALSQYFLMATFCWMMVEGVYLYLFVVKVYNIGEKMHTYHVISWGFPIVMVGISLSVAAGKDGIQSYISDKCCWLSSTDNLIWIFVAFVALIEVFNILILILVVKEMTTLAQPMVEDKRFRQIRLGIKTCAVMVPLLGVTWLFGLLLPLHKAFAYIFTILNSTQGFLIFVLHCVRNSQIRERLKRRMNTIFPHADDGNFTKKGSHVNVGGAGNVWTVELQSFNN</sequence>
<evidence type="ECO:0000259" key="11">
    <source>
        <dbReference type="PROSITE" id="PS50261"/>
    </source>
</evidence>
<name>A0AAU9XL99_9CNID</name>
<gene>
    <name evidence="12" type="ORF">PMEA_00026504</name>
</gene>
<dbReference type="PROSITE" id="PS00650">
    <property type="entry name" value="G_PROTEIN_RECEP_F2_2"/>
    <property type="match status" value="1"/>
</dbReference>
<evidence type="ECO:0000313" key="13">
    <source>
        <dbReference type="Proteomes" id="UP001159428"/>
    </source>
</evidence>
<comment type="similarity">
    <text evidence="2">Belongs to the G-protein coupled receptor 2 family. Adhesion G-protein coupled receptor (ADGR) subfamily.</text>
</comment>
<dbReference type="Pfam" id="PF01825">
    <property type="entry name" value="GPS"/>
    <property type="match status" value="1"/>
</dbReference>
<accession>A0AAU9XL99</accession>
<keyword evidence="6 9" id="KW-0472">Membrane</keyword>
<evidence type="ECO:0000256" key="7">
    <source>
        <dbReference type="ARBA" id="ARBA00023157"/>
    </source>
</evidence>
<comment type="caution">
    <text evidence="12">The sequence shown here is derived from an EMBL/GenBank/DDBJ whole genome shotgun (WGS) entry which is preliminary data.</text>
</comment>
<keyword evidence="3 9" id="KW-0812">Transmembrane</keyword>
<feature type="transmembrane region" description="Helical" evidence="9">
    <location>
        <begin position="161"/>
        <end position="184"/>
    </location>
</feature>
<dbReference type="Proteomes" id="UP001159428">
    <property type="component" value="Unassembled WGS sequence"/>
</dbReference>
<dbReference type="GO" id="GO:0007166">
    <property type="term" value="P:cell surface receptor signaling pathway"/>
    <property type="evidence" value="ECO:0007669"/>
    <property type="project" value="InterPro"/>
</dbReference>
<evidence type="ECO:0000256" key="1">
    <source>
        <dbReference type="ARBA" id="ARBA00004141"/>
    </source>
</evidence>
<dbReference type="GO" id="GO:0005886">
    <property type="term" value="C:plasma membrane"/>
    <property type="evidence" value="ECO:0007669"/>
    <property type="project" value="TreeGrafter"/>
</dbReference>
<organism evidence="12 13">
    <name type="scientific">Pocillopora meandrina</name>
    <dbReference type="NCBI Taxonomy" id="46732"/>
    <lineage>
        <taxon>Eukaryota</taxon>
        <taxon>Metazoa</taxon>
        <taxon>Cnidaria</taxon>
        <taxon>Anthozoa</taxon>
        <taxon>Hexacorallia</taxon>
        <taxon>Scleractinia</taxon>
        <taxon>Astrocoeniina</taxon>
        <taxon>Pocilloporidae</taxon>
        <taxon>Pocillopora</taxon>
    </lineage>
</organism>